<feature type="region of interest" description="Disordered" evidence="5">
    <location>
        <begin position="646"/>
        <end position="673"/>
    </location>
</feature>
<dbReference type="PROSITE" id="PS50850">
    <property type="entry name" value="MFS"/>
    <property type="match status" value="1"/>
</dbReference>
<feature type="transmembrane region" description="Helical" evidence="6">
    <location>
        <begin position="342"/>
        <end position="362"/>
    </location>
</feature>
<dbReference type="InterPro" id="IPR036259">
    <property type="entry name" value="MFS_trans_sf"/>
</dbReference>
<keyword evidence="4 6" id="KW-0472">Membrane</keyword>
<dbReference type="Gene3D" id="1.20.1250.20">
    <property type="entry name" value="MFS general substrate transporter like domains"/>
    <property type="match status" value="1"/>
</dbReference>
<accession>A0A4P6XLG0</accession>
<evidence type="ECO:0000256" key="3">
    <source>
        <dbReference type="ARBA" id="ARBA00022989"/>
    </source>
</evidence>
<keyword evidence="2 6" id="KW-0812">Transmembrane</keyword>
<evidence type="ECO:0000256" key="2">
    <source>
        <dbReference type="ARBA" id="ARBA00022692"/>
    </source>
</evidence>
<comment type="subcellular location">
    <subcellularLocation>
        <location evidence="1">Membrane</location>
        <topology evidence="1">Multi-pass membrane protein</topology>
    </subcellularLocation>
</comment>
<feature type="compositionally biased region" description="Low complexity" evidence="5">
    <location>
        <begin position="28"/>
        <end position="43"/>
    </location>
</feature>
<feature type="compositionally biased region" description="Acidic residues" evidence="5">
    <location>
        <begin position="44"/>
        <end position="53"/>
    </location>
</feature>
<evidence type="ECO:0000256" key="1">
    <source>
        <dbReference type="ARBA" id="ARBA00004141"/>
    </source>
</evidence>
<dbReference type="PANTHER" id="PTHR23502:SF38">
    <property type="entry name" value="POLYAMINE TRANSPORTER 4"/>
    <property type="match status" value="1"/>
</dbReference>
<dbReference type="InterPro" id="IPR011701">
    <property type="entry name" value="MFS"/>
</dbReference>
<feature type="transmembrane region" description="Helical" evidence="6">
    <location>
        <begin position="446"/>
        <end position="466"/>
    </location>
</feature>
<evidence type="ECO:0000256" key="4">
    <source>
        <dbReference type="ARBA" id="ARBA00023136"/>
    </source>
</evidence>
<dbReference type="GO" id="GO:0015606">
    <property type="term" value="F:spermidine transmembrane transporter activity"/>
    <property type="evidence" value="ECO:0007669"/>
    <property type="project" value="TreeGrafter"/>
</dbReference>
<feature type="transmembrane region" description="Helical" evidence="6">
    <location>
        <begin position="184"/>
        <end position="205"/>
    </location>
</feature>
<evidence type="ECO:0000256" key="5">
    <source>
        <dbReference type="SAM" id="MobiDB-lite"/>
    </source>
</evidence>
<feature type="transmembrane region" description="Helical" evidence="6">
    <location>
        <begin position="523"/>
        <end position="550"/>
    </location>
</feature>
<sequence>MGILGTSHSEEEALRAASSQTRISRLDSTSSFGASSSSAYETASEFDPEDYDEQPNQSYNYSHDQNTEHDAESASTIQDVEPNAEFVNKKQESPVDVDEPPHTYTGTDENEAAVRPVQSNEDIIAPNMTENELNRIASSRTETSIGASVVRSITRGEPVKLSDLDYDGPGDKANPHNWPSWKKWAITFTIANMCLCISLGSSLYVEGVPELMVKFNMSQTLALSGLSFYLLGLACGPVIGAPLSELIGRRLIYITTFPAAILFTMGVGLAQNARTVLILRFFCGFIASPPLSIAGGSISDIWANSPEQMSTAMALFCLSPFLGPVIGPIIGGFVAENKGWRWTMWVSMMFYGAMLPAVLWCPETFKPAILKKRAKARGIKLIIEKPSFKQMVQIHAVRPIEMLFVEPIVGLSSIYTAFVFAVLFGFFEAFPIIFRGVYLMDTGVSGLPFIAVGVGLCGAVLMYIVLDKLLYFPKNPDGTRGKRDDEGKLIWDAPETRLLIVEIGAFLLPIALFWLAWTSRKSIHWIVPTLSAVPFGFGLLWVFFGIILYYSMSFPPAYVASALAANNLLRYLIAGAFPLFTVQMYEKLHIDWATSLFAFISVAMVPIPFAFHKWGVKLRLKSKYGYVAMFRKMAEMRAAAEAQAKTAAPVAEEEKGDKSDYSADNSQDVADKV</sequence>
<feature type="compositionally biased region" description="Polar residues" evidence="5">
    <location>
        <begin position="54"/>
        <end position="64"/>
    </location>
</feature>
<feature type="transmembrane region" description="Helical" evidence="6">
    <location>
        <begin position="408"/>
        <end position="434"/>
    </location>
</feature>
<evidence type="ECO:0000259" key="7">
    <source>
        <dbReference type="PROSITE" id="PS50850"/>
    </source>
</evidence>
<feature type="transmembrane region" description="Helical" evidence="6">
    <location>
        <begin position="592"/>
        <end position="611"/>
    </location>
</feature>
<dbReference type="GO" id="GO:0005886">
    <property type="term" value="C:plasma membrane"/>
    <property type="evidence" value="ECO:0007669"/>
    <property type="project" value="TreeGrafter"/>
</dbReference>
<dbReference type="SUPFAM" id="SSF103473">
    <property type="entry name" value="MFS general substrate transporter"/>
    <property type="match status" value="1"/>
</dbReference>
<keyword evidence="3 6" id="KW-1133">Transmembrane helix</keyword>
<feature type="region of interest" description="Disordered" evidence="5">
    <location>
        <begin position="1"/>
        <end position="128"/>
    </location>
</feature>
<dbReference type="EMBL" id="CP034456">
    <property type="protein sequence ID" value="QBM86561.1"/>
    <property type="molecule type" value="Genomic_DNA"/>
</dbReference>
<organism evidence="8 9">
    <name type="scientific">Metschnikowia aff. pulcherrima</name>
    <dbReference type="NCBI Taxonomy" id="2163413"/>
    <lineage>
        <taxon>Eukaryota</taxon>
        <taxon>Fungi</taxon>
        <taxon>Dikarya</taxon>
        <taxon>Ascomycota</taxon>
        <taxon>Saccharomycotina</taxon>
        <taxon>Pichiomycetes</taxon>
        <taxon>Metschnikowiaceae</taxon>
        <taxon>Metschnikowia</taxon>
    </lineage>
</organism>
<evidence type="ECO:0000256" key="6">
    <source>
        <dbReference type="SAM" id="Phobius"/>
    </source>
</evidence>
<dbReference type="Proteomes" id="UP000292447">
    <property type="component" value="Chromosome I"/>
</dbReference>
<dbReference type="PROSITE" id="PS00216">
    <property type="entry name" value="SUGAR_TRANSPORT_1"/>
    <property type="match status" value="1"/>
</dbReference>
<gene>
    <name evidence="8" type="primary">MPUL0A12060</name>
    <name evidence="8" type="ORF">METSCH_A12060</name>
</gene>
<dbReference type="CDD" id="cd17323">
    <property type="entry name" value="MFS_Tpo1_MDR_like"/>
    <property type="match status" value="1"/>
</dbReference>
<feature type="domain" description="Major facilitator superfamily (MFS) profile" evidence="7">
    <location>
        <begin position="186"/>
        <end position="621"/>
    </location>
</feature>
<evidence type="ECO:0000313" key="8">
    <source>
        <dbReference type="EMBL" id="QBM86561.1"/>
    </source>
</evidence>
<dbReference type="InterPro" id="IPR005829">
    <property type="entry name" value="Sugar_transporter_CS"/>
</dbReference>
<name>A0A4P6XLG0_9ASCO</name>
<feature type="transmembrane region" description="Helical" evidence="6">
    <location>
        <begin position="217"/>
        <end position="239"/>
    </location>
</feature>
<feature type="compositionally biased region" description="Basic and acidic residues" evidence="5">
    <location>
        <begin position="652"/>
        <end position="661"/>
    </location>
</feature>
<feature type="transmembrane region" description="Helical" evidence="6">
    <location>
        <begin position="277"/>
        <end position="298"/>
    </location>
</feature>
<keyword evidence="9" id="KW-1185">Reference proteome</keyword>
<dbReference type="Pfam" id="PF07690">
    <property type="entry name" value="MFS_1"/>
    <property type="match status" value="1"/>
</dbReference>
<dbReference type="FunFam" id="1.20.1250.20:FF:000082">
    <property type="entry name" value="MFS multidrug transporter, putative"/>
    <property type="match status" value="1"/>
</dbReference>
<feature type="compositionally biased region" description="Polar residues" evidence="5">
    <location>
        <begin position="17"/>
        <end position="27"/>
    </location>
</feature>
<feature type="transmembrane region" description="Helical" evidence="6">
    <location>
        <begin position="310"/>
        <end position="330"/>
    </location>
</feature>
<dbReference type="PANTHER" id="PTHR23502">
    <property type="entry name" value="MAJOR FACILITATOR SUPERFAMILY"/>
    <property type="match status" value="1"/>
</dbReference>
<dbReference type="GO" id="GO:0042908">
    <property type="term" value="P:xenobiotic transport"/>
    <property type="evidence" value="ECO:0007669"/>
    <property type="project" value="UniProtKB-ARBA"/>
</dbReference>
<protein>
    <submittedName>
        <fullName evidence="8">Major Facilitator Superfamily protein</fullName>
    </submittedName>
</protein>
<dbReference type="AlphaFoldDB" id="A0A4P6XLG0"/>
<dbReference type="GO" id="GO:0140115">
    <property type="term" value="P:export across plasma membrane"/>
    <property type="evidence" value="ECO:0007669"/>
    <property type="project" value="UniProtKB-ARBA"/>
</dbReference>
<feature type="transmembrane region" description="Helical" evidence="6">
    <location>
        <begin position="251"/>
        <end position="271"/>
    </location>
</feature>
<dbReference type="GO" id="GO:0000297">
    <property type="term" value="F:spermine transmembrane transporter activity"/>
    <property type="evidence" value="ECO:0007669"/>
    <property type="project" value="TreeGrafter"/>
</dbReference>
<dbReference type="InterPro" id="IPR020846">
    <property type="entry name" value="MFS_dom"/>
</dbReference>
<feature type="compositionally biased region" description="Polar residues" evidence="5">
    <location>
        <begin position="662"/>
        <end position="673"/>
    </location>
</feature>
<feature type="transmembrane region" description="Helical" evidence="6">
    <location>
        <begin position="498"/>
        <end position="517"/>
    </location>
</feature>
<proteinExistence type="predicted"/>
<evidence type="ECO:0000313" key="9">
    <source>
        <dbReference type="Proteomes" id="UP000292447"/>
    </source>
</evidence>
<reference evidence="9" key="1">
    <citation type="submission" date="2019-03" db="EMBL/GenBank/DDBJ databases">
        <title>Snf2 controls pulcherriminic acid biosynthesis and connects pigmentation and antifungal activity of the yeast Metschnikowia pulcherrima.</title>
        <authorList>
            <person name="Gore-Lloyd D."/>
            <person name="Sumann I."/>
            <person name="Brachmann A.O."/>
            <person name="Schneeberger K."/>
            <person name="Ortiz-Merino R.A."/>
            <person name="Moreno-Beltran M."/>
            <person name="Schlaefli M."/>
            <person name="Kirner P."/>
            <person name="Santos Kron A."/>
            <person name="Wolfe K.H."/>
            <person name="Piel J."/>
            <person name="Ahrens C.H."/>
            <person name="Henk D."/>
            <person name="Freimoser F.M."/>
        </authorList>
    </citation>
    <scope>NUCLEOTIDE SEQUENCE [LARGE SCALE GENOMIC DNA]</scope>
    <source>
        <strain evidence="9">APC 1.2</strain>
    </source>
</reference>
<dbReference type="STRING" id="2163413.A0A4P6XLG0"/>